<proteinExistence type="predicted"/>
<keyword evidence="2" id="KW-1185">Reference proteome</keyword>
<dbReference type="EMBL" id="CM046391">
    <property type="protein sequence ID" value="KAI8560333.1"/>
    <property type="molecule type" value="Genomic_DNA"/>
</dbReference>
<gene>
    <name evidence="1" type="ORF">RHMOL_Rhmol04G0247200</name>
</gene>
<evidence type="ECO:0000313" key="1">
    <source>
        <dbReference type="EMBL" id="KAI8560333.1"/>
    </source>
</evidence>
<evidence type="ECO:0000313" key="2">
    <source>
        <dbReference type="Proteomes" id="UP001062846"/>
    </source>
</evidence>
<organism evidence="1 2">
    <name type="scientific">Rhododendron molle</name>
    <name type="common">Chinese azalea</name>
    <name type="synonym">Azalea mollis</name>
    <dbReference type="NCBI Taxonomy" id="49168"/>
    <lineage>
        <taxon>Eukaryota</taxon>
        <taxon>Viridiplantae</taxon>
        <taxon>Streptophyta</taxon>
        <taxon>Embryophyta</taxon>
        <taxon>Tracheophyta</taxon>
        <taxon>Spermatophyta</taxon>
        <taxon>Magnoliopsida</taxon>
        <taxon>eudicotyledons</taxon>
        <taxon>Gunneridae</taxon>
        <taxon>Pentapetalae</taxon>
        <taxon>asterids</taxon>
        <taxon>Ericales</taxon>
        <taxon>Ericaceae</taxon>
        <taxon>Ericoideae</taxon>
        <taxon>Rhodoreae</taxon>
        <taxon>Rhododendron</taxon>
    </lineage>
</organism>
<comment type="caution">
    <text evidence="1">The sequence shown here is derived from an EMBL/GenBank/DDBJ whole genome shotgun (WGS) entry which is preliminary data.</text>
</comment>
<protein>
    <submittedName>
        <fullName evidence="1">Uncharacterized protein</fullName>
    </submittedName>
</protein>
<dbReference type="Proteomes" id="UP001062846">
    <property type="component" value="Chromosome 4"/>
</dbReference>
<accession>A0ACC0P6H9</accession>
<sequence>MALDCSICLTGRSNVVEGDAQAVINMLQGKSQIKACLNVIVQDTLSFICHFLSCSFQFVPRNGNRVANAIAKFALSLDSPLTWQGNFPSWVHREVTFDVSSLH</sequence>
<reference evidence="1" key="1">
    <citation type="submission" date="2022-02" db="EMBL/GenBank/DDBJ databases">
        <title>Plant Genome Project.</title>
        <authorList>
            <person name="Zhang R.-G."/>
        </authorList>
    </citation>
    <scope>NUCLEOTIDE SEQUENCE</scope>
    <source>
        <strain evidence="1">AT1</strain>
    </source>
</reference>
<name>A0ACC0P6H9_RHOML</name>